<dbReference type="FunFam" id="3.55.40.20:FF:000004">
    <property type="entry name" value="Superoxide dismutase [Fe]"/>
    <property type="match status" value="1"/>
</dbReference>
<dbReference type="PRINTS" id="PR01703">
    <property type="entry name" value="MNSODISMTASE"/>
</dbReference>
<evidence type="ECO:0000256" key="4">
    <source>
        <dbReference type="ARBA" id="ARBA00023002"/>
    </source>
</evidence>
<dbReference type="FunFam" id="1.10.287.990:FF:000001">
    <property type="entry name" value="Superoxide dismutase"/>
    <property type="match status" value="1"/>
</dbReference>
<evidence type="ECO:0000313" key="11">
    <source>
        <dbReference type="EMBL" id="CAD8358779.1"/>
    </source>
</evidence>
<comment type="similarity">
    <text evidence="2 8">Belongs to the iron/manganese superoxide dismutase family.</text>
</comment>
<dbReference type="PIRSF" id="PIRSF000349">
    <property type="entry name" value="SODismutase"/>
    <property type="match status" value="1"/>
</dbReference>
<dbReference type="Pfam" id="PF00081">
    <property type="entry name" value="Sod_Fe_N"/>
    <property type="match status" value="1"/>
</dbReference>
<evidence type="ECO:0000259" key="9">
    <source>
        <dbReference type="Pfam" id="PF00081"/>
    </source>
</evidence>
<dbReference type="SUPFAM" id="SSF54719">
    <property type="entry name" value="Fe,Mn superoxide dismutase (SOD), C-terminal domain"/>
    <property type="match status" value="1"/>
</dbReference>
<gene>
    <name evidence="11" type="ORF">MPOL1434_LOCUS154</name>
</gene>
<dbReference type="PANTHER" id="PTHR11404:SF6">
    <property type="entry name" value="SUPEROXIDE DISMUTASE [MN], MITOCHONDRIAL"/>
    <property type="match status" value="1"/>
</dbReference>
<feature type="domain" description="Manganese/iron superoxide dismutase N-terminal" evidence="9">
    <location>
        <begin position="44"/>
        <end position="124"/>
    </location>
</feature>
<dbReference type="Gene3D" id="1.10.287.990">
    <property type="entry name" value="Fe,Mn superoxide dismutase (SOD) domain"/>
    <property type="match status" value="1"/>
</dbReference>
<dbReference type="InterPro" id="IPR019831">
    <property type="entry name" value="Mn/Fe_SOD_N"/>
</dbReference>
<feature type="domain" description="Manganese/iron superoxide dismutase C-terminal" evidence="10">
    <location>
        <begin position="135"/>
        <end position="236"/>
    </location>
</feature>
<evidence type="ECO:0000256" key="3">
    <source>
        <dbReference type="ARBA" id="ARBA00022723"/>
    </source>
</evidence>
<evidence type="ECO:0000256" key="7">
    <source>
        <dbReference type="PIRSR" id="PIRSR000349-1"/>
    </source>
</evidence>
<comment type="function">
    <text evidence="8">Destroys radicals which are normally produced within the cells and which are toxic to biological systems.</text>
</comment>
<dbReference type="SUPFAM" id="SSF46609">
    <property type="entry name" value="Fe,Mn superoxide dismutase (SOD), N-terminal domain"/>
    <property type="match status" value="1"/>
</dbReference>
<accession>A0A7S0AB99</accession>
<reference evidence="11" key="1">
    <citation type="submission" date="2021-01" db="EMBL/GenBank/DDBJ databases">
        <authorList>
            <person name="Corre E."/>
            <person name="Pelletier E."/>
            <person name="Niang G."/>
            <person name="Scheremetjew M."/>
            <person name="Finn R."/>
            <person name="Kale V."/>
            <person name="Holt S."/>
            <person name="Cochrane G."/>
            <person name="Meng A."/>
            <person name="Brown T."/>
            <person name="Cohen L."/>
        </authorList>
    </citation>
    <scope>NUCLEOTIDE SEQUENCE</scope>
    <source>
        <strain evidence="11">CCMP3303</strain>
    </source>
</reference>
<dbReference type="GO" id="GO:0004784">
    <property type="term" value="F:superoxide dismutase activity"/>
    <property type="evidence" value="ECO:0007669"/>
    <property type="project" value="UniProtKB-EC"/>
</dbReference>
<evidence type="ECO:0000256" key="1">
    <source>
        <dbReference type="ARBA" id="ARBA00001962"/>
    </source>
</evidence>
<dbReference type="InterPro" id="IPR019833">
    <property type="entry name" value="Mn/Fe_SOD_BS"/>
</dbReference>
<sequence>MSTTSKLINPALRAAANLRSSSMPEKVSKTAAAYLSAAPSGGAHSLPDLPYDYNALEPVISAETMTLHHTKHHNTYVTNLNAALEKLDAAVSAGDVSSVIGLEGAMKFNGGGHLNHTLFWENLAAKGSSSIKAGGTLEAAITESFGGVEEMKKEMSATTIAVQGSGWGWLGLNPKTGRLEIATRANQDPLQATTGLVPLLGIDVWEHAYYVDYRNVRPDYVNSVWDVVNWDVVEQRLAAAK</sequence>
<dbReference type="InterPro" id="IPR036324">
    <property type="entry name" value="Mn/Fe_SOD_N_sf"/>
</dbReference>
<organism evidence="11">
    <name type="scientific">Minutocellus polymorphus</name>
    <dbReference type="NCBI Taxonomy" id="265543"/>
    <lineage>
        <taxon>Eukaryota</taxon>
        <taxon>Sar</taxon>
        <taxon>Stramenopiles</taxon>
        <taxon>Ochrophyta</taxon>
        <taxon>Bacillariophyta</taxon>
        <taxon>Mediophyceae</taxon>
        <taxon>Cymatosirophycidae</taxon>
        <taxon>Cymatosirales</taxon>
        <taxon>Cymatosiraceae</taxon>
        <taxon>Minutocellus</taxon>
    </lineage>
</organism>
<dbReference type="Gene3D" id="3.55.40.20">
    <property type="entry name" value="Iron/manganese superoxide dismutase, C-terminal domain"/>
    <property type="match status" value="1"/>
</dbReference>
<dbReference type="InterPro" id="IPR050265">
    <property type="entry name" value="Fe/Mn_Superoxide_Dismutase"/>
</dbReference>
<dbReference type="PANTHER" id="PTHR11404">
    <property type="entry name" value="SUPEROXIDE DISMUTASE 2"/>
    <property type="match status" value="1"/>
</dbReference>
<evidence type="ECO:0000256" key="5">
    <source>
        <dbReference type="ARBA" id="ARBA00023004"/>
    </source>
</evidence>
<keyword evidence="5" id="KW-0408">Iron</keyword>
<dbReference type="InterPro" id="IPR019832">
    <property type="entry name" value="Mn/Fe_SOD_C"/>
</dbReference>
<protein>
    <recommendedName>
        <fullName evidence="8">Superoxide dismutase</fullName>
        <ecNumber evidence="8">1.15.1.1</ecNumber>
    </recommendedName>
</protein>
<dbReference type="PROSITE" id="PS00088">
    <property type="entry name" value="SOD_MN"/>
    <property type="match status" value="1"/>
</dbReference>
<keyword evidence="4 8" id="KW-0560">Oxidoreductase</keyword>
<dbReference type="GO" id="GO:0005739">
    <property type="term" value="C:mitochondrion"/>
    <property type="evidence" value="ECO:0007669"/>
    <property type="project" value="TreeGrafter"/>
</dbReference>
<dbReference type="Pfam" id="PF02777">
    <property type="entry name" value="Sod_Fe_C"/>
    <property type="match status" value="1"/>
</dbReference>
<proteinExistence type="inferred from homology"/>
<keyword evidence="3 7" id="KW-0479">Metal-binding</keyword>
<feature type="binding site" evidence="7">
    <location>
        <position position="116"/>
    </location>
    <ligand>
        <name>Mn(2+)</name>
        <dbReference type="ChEBI" id="CHEBI:29035"/>
    </ligand>
</feature>
<dbReference type="AlphaFoldDB" id="A0A7S0AB99"/>
<dbReference type="EC" id="1.15.1.1" evidence="8"/>
<feature type="binding site" evidence="7">
    <location>
        <position position="207"/>
    </location>
    <ligand>
        <name>Mn(2+)</name>
        <dbReference type="ChEBI" id="CHEBI:29035"/>
    </ligand>
</feature>
<evidence type="ECO:0000256" key="8">
    <source>
        <dbReference type="RuleBase" id="RU000414"/>
    </source>
</evidence>
<dbReference type="InterPro" id="IPR036314">
    <property type="entry name" value="SOD_C_sf"/>
</dbReference>
<evidence type="ECO:0000256" key="6">
    <source>
        <dbReference type="ARBA" id="ARBA00049204"/>
    </source>
</evidence>
<dbReference type="InterPro" id="IPR001189">
    <property type="entry name" value="Mn/Fe_SOD"/>
</dbReference>
<dbReference type="EMBL" id="HBEJ01000267">
    <property type="protein sequence ID" value="CAD8358779.1"/>
    <property type="molecule type" value="Transcribed_RNA"/>
</dbReference>
<feature type="binding site" evidence="7">
    <location>
        <position position="203"/>
    </location>
    <ligand>
        <name>Mn(2+)</name>
        <dbReference type="ChEBI" id="CHEBI:29035"/>
    </ligand>
</feature>
<comment type="catalytic activity">
    <reaction evidence="6 8">
        <text>2 superoxide + 2 H(+) = H2O2 + O2</text>
        <dbReference type="Rhea" id="RHEA:20696"/>
        <dbReference type="ChEBI" id="CHEBI:15378"/>
        <dbReference type="ChEBI" id="CHEBI:15379"/>
        <dbReference type="ChEBI" id="CHEBI:16240"/>
        <dbReference type="ChEBI" id="CHEBI:18421"/>
        <dbReference type="EC" id="1.15.1.1"/>
    </reaction>
</comment>
<evidence type="ECO:0000256" key="2">
    <source>
        <dbReference type="ARBA" id="ARBA00008714"/>
    </source>
</evidence>
<feature type="binding site" evidence="7">
    <location>
        <position position="68"/>
    </location>
    <ligand>
        <name>Mn(2+)</name>
        <dbReference type="ChEBI" id="CHEBI:29035"/>
    </ligand>
</feature>
<evidence type="ECO:0000259" key="10">
    <source>
        <dbReference type="Pfam" id="PF02777"/>
    </source>
</evidence>
<dbReference type="GO" id="GO:0030145">
    <property type="term" value="F:manganese ion binding"/>
    <property type="evidence" value="ECO:0007669"/>
    <property type="project" value="TreeGrafter"/>
</dbReference>
<name>A0A7S0AB99_9STRA</name>
<comment type="cofactor">
    <cofactor evidence="1">
        <name>Fe cation</name>
        <dbReference type="ChEBI" id="CHEBI:24875"/>
    </cofactor>
</comment>